<gene>
    <name evidence="2" type="ORF">PIB30_058391</name>
</gene>
<name>A0ABU6ZIN3_9FABA</name>
<feature type="region of interest" description="Disordered" evidence="1">
    <location>
        <begin position="26"/>
        <end position="114"/>
    </location>
</feature>
<accession>A0ABU6ZIN3</accession>
<evidence type="ECO:0000313" key="3">
    <source>
        <dbReference type="Proteomes" id="UP001341840"/>
    </source>
</evidence>
<organism evidence="2 3">
    <name type="scientific">Stylosanthes scabra</name>
    <dbReference type="NCBI Taxonomy" id="79078"/>
    <lineage>
        <taxon>Eukaryota</taxon>
        <taxon>Viridiplantae</taxon>
        <taxon>Streptophyta</taxon>
        <taxon>Embryophyta</taxon>
        <taxon>Tracheophyta</taxon>
        <taxon>Spermatophyta</taxon>
        <taxon>Magnoliopsida</taxon>
        <taxon>eudicotyledons</taxon>
        <taxon>Gunneridae</taxon>
        <taxon>Pentapetalae</taxon>
        <taxon>rosids</taxon>
        <taxon>fabids</taxon>
        <taxon>Fabales</taxon>
        <taxon>Fabaceae</taxon>
        <taxon>Papilionoideae</taxon>
        <taxon>50 kb inversion clade</taxon>
        <taxon>dalbergioids sensu lato</taxon>
        <taxon>Dalbergieae</taxon>
        <taxon>Pterocarpus clade</taxon>
        <taxon>Stylosanthes</taxon>
    </lineage>
</organism>
<comment type="caution">
    <text evidence="2">The sequence shown here is derived from an EMBL/GenBank/DDBJ whole genome shotgun (WGS) entry which is preliminary data.</text>
</comment>
<protein>
    <submittedName>
        <fullName evidence="2">Uncharacterized protein</fullName>
    </submittedName>
</protein>
<evidence type="ECO:0000256" key="1">
    <source>
        <dbReference type="SAM" id="MobiDB-lite"/>
    </source>
</evidence>
<feature type="compositionally biased region" description="Acidic residues" evidence="1">
    <location>
        <begin position="86"/>
        <end position="114"/>
    </location>
</feature>
<dbReference type="Proteomes" id="UP001341840">
    <property type="component" value="Unassembled WGS sequence"/>
</dbReference>
<feature type="compositionally biased region" description="Low complexity" evidence="1">
    <location>
        <begin position="36"/>
        <end position="50"/>
    </location>
</feature>
<sequence>MREAQKRTEAQLTNLTNLLTKFTYQAGINPQPPIQPSSSSFLPSQSLPNPKGGINMVRKESDEEDKEEGQDNWLYELLFELAKSDESDEEAESEGEDEEEENAKEEEVIDEDEDETYFIAMMFGGNKAVKDEIPAKCADTGPCLVTCKI</sequence>
<dbReference type="EMBL" id="JASCZI010272350">
    <property type="protein sequence ID" value="MED6221827.1"/>
    <property type="molecule type" value="Genomic_DNA"/>
</dbReference>
<evidence type="ECO:0000313" key="2">
    <source>
        <dbReference type="EMBL" id="MED6221827.1"/>
    </source>
</evidence>
<keyword evidence="3" id="KW-1185">Reference proteome</keyword>
<reference evidence="2 3" key="1">
    <citation type="journal article" date="2023" name="Plants (Basel)">
        <title>Bridging the Gap: Combining Genomics and Transcriptomics Approaches to Understand Stylosanthes scabra, an Orphan Legume from the Brazilian Caatinga.</title>
        <authorList>
            <person name="Ferreira-Neto J.R.C."/>
            <person name="da Silva M.D."/>
            <person name="Binneck E."/>
            <person name="de Melo N.F."/>
            <person name="da Silva R.H."/>
            <person name="de Melo A.L.T.M."/>
            <person name="Pandolfi V."/>
            <person name="Bustamante F.O."/>
            <person name="Brasileiro-Vidal A.C."/>
            <person name="Benko-Iseppon A.M."/>
        </authorList>
    </citation>
    <scope>NUCLEOTIDE SEQUENCE [LARGE SCALE GENOMIC DNA]</scope>
    <source>
        <tissue evidence="2">Leaves</tissue>
    </source>
</reference>
<proteinExistence type="predicted"/>